<sequence length="67" mass="7922">MGRNFLKINNEEYKMVSEPDETDQEMTDNGYIKVTDAQFDEAFNLYKNVHENEITYKDVLIKIEVLS</sequence>
<dbReference type="EMBL" id="RHLK01000018">
    <property type="protein sequence ID" value="MVP02113.1"/>
    <property type="molecule type" value="Genomic_DNA"/>
</dbReference>
<name>A0A7X3FLV5_9BACL</name>
<gene>
    <name evidence="1" type="ORF">EDM21_21775</name>
</gene>
<dbReference type="OrthoDB" id="2661998at2"/>
<evidence type="ECO:0000313" key="2">
    <source>
        <dbReference type="Proteomes" id="UP000490800"/>
    </source>
</evidence>
<keyword evidence="2" id="KW-1185">Reference proteome</keyword>
<dbReference type="Proteomes" id="UP000490800">
    <property type="component" value="Unassembled WGS sequence"/>
</dbReference>
<dbReference type="AlphaFoldDB" id="A0A7X3FLV5"/>
<reference evidence="1 2" key="1">
    <citation type="journal article" date="2019" name="Microorganisms">
        <title>Paenibacillus lutrae sp. nov., A Chitinolytic Species Isolated from A River Otter in Castril Natural Park, Granada, Spain.</title>
        <authorList>
            <person name="Rodriguez M."/>
            <person name="Reina J.C."/>
            <person name="Bejar V."/>
            <person name="Llamas I."/>
        </authorList>
    </citation>
    <scope>NUCLEOTIDE SEQUENCE [LARGE SCALE GENOMIC DNA]</scope>
    <source>
        <strain evidence="1 2">N10</strain>
    </source>
</reference>
<organism evidence="1 2">
    <name type="scientific">Paenibacillus lutrae</name>
    <dbReference type="NCBI Taxonomy" id="2078573"/>
    <lineage>
        <taxon>Bacteria</taxon>
        <taxon>Bacillati</taxon>
        <taxon>Bacillota</taxon>
        <taxon>Bacilli</taxon>
        <taxon>Bacillales</taxon>
        <taxon>Paenibacillaceae</taxon>
        <taxon>Paenibacillus</taxon>
    </lineage>
</organism>
<evidence type="ECO:0000313" key="1">
    <source>
        <dbReference type="EMBL" id="MVP02113.1"/>
    </source>
</evidence>
<accession>A0A7X3FLV5</accession>
<comment type="caution">
    <text evidence="1">The sequence shown here is derived from an EMBL/GenBank/DDBJ whole genome shotgun (WGS) entry which is preliminary data.</text>
</comment>
<proteinExistence type="predicted"/>
<protein>
    <submittedName>
        <fullName evidence="1">Uncharacterized protein</fullName>
    </submittedName>
</protein>
<dbReference type="RefSeq" id="WP_157338541.1">
    <property type="nucleotide sequence ID" value="NZ_RHLK01000018.1"/>
</dbReference>